<protein>
    <submittedName>
        <fullName evidence="1">Uncharacterized protein</fullName>
    </submittedName>
</protein>
<comment type="caution">
    <text evidence="1">The sequence shown here is derived from an EMBL/GenBank/DDBJ whole genome shotgun (WGS) entry which is preliminary data.</text>
</comment>
<dbReference type="AlphaFoldDB" id="A0A815I2R0"/>
<gene>
    <name evidence="1" type="ORF">KQP761_LOCUS7713</name>
</gene>
<sequence>MPNGRKRAVRARKERNALLALDHLYHPSTESVTFDQLPSIRFTHLRIHPTFGNTKHMTVFEVYFAAKYNFMDLSRLPPIRVFRHEGHLWSVDNRRLWVMRQVNDWHIEGPYIERQSPIRFQEFTMKHRGLNGTSGEDVTFHRDAPHECCIDAWKSGSLDEHIAVIHLNMTLDEVKLLPRCILHKEKCDCIYDEESNCQTLSGMINARKRRLNQIKQTNTETIDKILQEE</sequence>
<dbReference type="OrthoDB" id="9971359at2759"/>
<dbReference type="Proteomes" id="UP000663834">
    <property type="component" value="Unassembled WGS sequence"/>
</dbReference>
<organism evidence="1 2">
    <name type="scientific">Rotaria magnacalcarata</name>
    <dbReference type="NCBI Taxonomy" id="392030"/>
    <lineage>
        <taxon>Eukaryota</taxon>
        <taxon>Metazoa</taxon>
        <taxon>Spiralia</taxon>
        <taxon>Gnathifera</taxon>
        <taxon>Rotifera</taxon>
        <taxon>Eurotatoria</taxon>
        <taxon>Bdelloidea</taxon>
        <taxon>Philodinida</taxon>
        <taxon>Philodinidae</taxon>
        <taxon>Rotaria</taxon>
    </lineage>
</organism>
<dbReference type="EMBL" id="CAJNOW010002670">
    <property type="protein sequence ID" value="CAF1360674.1"/>
    <property type="molecule type" value="Genomic_DNA"/>
</dbReference>
<proteinExistence type="predicted"/>
<name>A0A815I2R0_9BILA</name>
<reference evidence="1" key="1">
    <citation type="submission" date="2021-02" db="EMBL/GenBank/DDBJ databases">
        <authorList>
            <person name="Nowell W R."/>
        </authorList>
    </citation>
    <scope>NUCLEOTIDE SEQUENCE</scope>
</reference>
<accession>A0A815I2R0</accession>
<evidence type="ECO:0000313" key="1">
    <source>
        <dbReference type="EMBL" id="CAF1360674.1"/>
    </source>
</evidence>
<evidence type="ECO:0000313" key="2">
    <source>
        <dbReference type="Proteomes" id="UP000663834"/>
    </source>
</evidence>